<evidence type="ECO:0000256" key="5">
    <source>
        <dbReference type="ARBA" id="ARBA00023136"/>
    </source>
</evidence>
<evidence type="ECO:0000256" key="6">
    <source>
        <dbReference type="SAM" id="MobiDB-lite"/>
    </source>
</evidence>
<evidence type="ECO:0000256" key="3">
    <source>
        <dbReference type="ARBA" id="ARBA00022989"/>
    </source>
</evidence>
<dbReference type="EMBL" id="CP141882">
    <property type="protein sequence ID" value="WRT64668.1"/>
    <property type="molecule type" value="Genomic_DNA"/>
</dbReference>
<evidence type="ECO:0000256" key="2">
    <source>
        <dbReference type="ARBA" id="ARBA00022692"/>
    </source>
</evidence>
<gene>
    <name evidence="8" type="ORF">IL334_001602</name>
</gene>
<organism evidence="8 9">
    <name type="scientific">Kwoniella shivajii</name>
    <dbReference type="NCBI Taxonomy" id="564305"/>
    <lineage>
        <taxon>Eukaryota</taxon>
        <taxon>Fungi</taxon>
        <taxon>Dikarya</taxon>
        <taxon>Basidiomycota</taxon>
        <taxon>Agaricomycotina</taxon>
        <taxon>Tremellomycetes</taxon>
        <taxon>Tremellales</taxon>
        <taxon>Cryptococcaceae</taxon>
        <taxon>Kwoniella</taxon>
    </lineage>
</organism>
<feature type="region of interest" description="Disordered" evidence="6">
    <location>
        <begin position="23"/>
        <end position="49"/>
    </location>
</feature>
<sequence length="637" mass="71186">MAFLFHSSTPSYASEQLSSHLSSLSTSPISTPPSQPIVASSSTSTNDIKAKPAHKLQNALHELSSSRSISKEKLVEVLESLVKTEQNGITIEEKSEIDQEVEAEVLGRAVTIVWKEILQTLVEKALELEEERNWWDASLNSTRGVGVYLLQTMPHRIYAALPPRSKFLRPELKAFKLPREALFKPIRTRTSATLISITSPFNLTRREMLSSRSELSRTRDEIAQKIGILASKGPNWSSDSTSTNENSSTASSSPSSTNGVFDAKSETERIFKVLYNVLELESVQPQLQQATPVRSSSSRKSKRTPSPPTTISITTTPSSLIDILRKHLPKTTESIDKVLTTHKRPSALTRLWFPALFLPPTLYFIASAISRNKEWMREQVKNGKETIKGFFVQWVWEPIEDIAKTLRGGGEGLGVAPTTVKSDQESLERMVLDLGRDYYHLSGPQLDALGEKVRAGDMEEVLRVYEKEMQSPVKNALLGSLVRTLLIQVQKTKTDLSLSLLSLDHLLRSQQLTFAAVGLAPSLLVLYGLGGWLQGVWRGEKRGKGRKRTYFNGLRSIERLLITSPKHAQELSEKDRGLLIVSVSGMRTWATGLSGNSRESFMDDLRMVEDPILGRGDKLRVIERIWRCWGVEGTRKI</sequence>
<evidence type="ECO:0000256" key="7">
    <source>
        <dbReference type="SAM" id="Phobius"/>
    </source>
</evidence>
<proteinExistence type="predicted"/>
<dbReference type="PANTHER" id="PTHR28234">
    <property type="entry name" value="NUCLEAR CONTROL OF ATPASE PROTEIN 2"/>
    <property type="match status" value="1"/>
</dbReference>
<accession>A0ABZ1CSL1</accession>
<dbReference type="PANTHER" id="PTHR28234:SF1">
    <property type="entry name" value="NUCLEAR CONTROL OF ATPASE PROTEIN 2"/>
    <property type="match status" value="1"/>
</dbReference>
<keyword evidence="9" id="KW-1185">Reference proteome</keyword>
<feature type="region of interest" description="Disordered" evidence="6">
    <location>
        <begin position="286"/>
        <end position="312"/>
    </location>
</feature>
<dbReference type="Pfam" id="PF08637">
    <property type="entry name" value="NCA2"/>
    <property type="match status" value="1"/>
</dbReference>
<feature type="transmembrane region" description="Helical" evidence="7">
    <location>
        <begin position="512"/>
        <end position="533"/>
    </location>
</feature>
<dbReference type="InterPro" id="IPR013946">
    <property type="entry name" value="NCA2-like"/>
</dbReference>
<name>A0ABZ1CSL1_9TREE</name>
<evidence type="ECO:0008006" key="10">
    <source>
        <dbReference type="Google" id="ProtNLM"/>
    </source>
</evidence>
<keyword evidence="3 7" id="KW-1133">Transmembrane helix</keyword>
<feature type="compositionally biased region" description="Low complexity" evidence="6">
    <location>
        <begin position="235"/>
        <end position="258"/>
    </location>
</feature>
<protein>
    <recommendedName>
        <fullName evidence="10">Nuclear control of ATPase protein 2</fullName>
    </recommendedName>
</protein>
<keyword evidence="2 7" id="KW-0812">Transmembrane</keyword>
<evidence type="ECO:0000256" key="4">
    <source>
        <dbReference type="ARBA" id="ARBA00023128"/>
    </source>
</evidence>
<evidence type="ECO:0000313" key="8">
    <source>
        <dbReference type="EMBL" id="WRT64668.1"/>
    </source>
</evidence>
<dbReference type="RefSeq" id="XP_062789408.1">
    <property type="nucleotide sequence ID" value="XM_062933357.1"/>
</dbReference>
<evidence type="ECO:0000313" key="9">
    <source>
        <dbReference type="Proteomes" id="UP001329825"/>
    </source>
</evidence>
<feature type="compositionally biased region" description="Polar residues" evidence="6">
    <location>
        <begin position="38"/>
        <end position="47"/>
    </location>
</feature>
<dbReference type="GeneID" id="87953733"/>
<dbReference type="Proteomes" id="UP001329825">
    <property type="component" value="Chromosome 2"/>
</dbReference>
<reference evidence="8 9" key="1">
    <citation type="submission" date="2024-01" db="EMBL/GenBank/DDBJ databases">
        <title>Comparative genomics of Cryptococcus and Kwoniella reveals pathogenesis evolution and contrasting modes of karyotype evolution via chromosome fusion or intercentromeric recombination.</title>
        <authorList>
            <person name="Coelho M.A."/>
            <person name="David-Palma M."/>
            <person name="Shea T."/>
            <person name="Bowers K."/>
            <person name="McGinley-Smith S."/>
            <person name="Mohammad A.W."/>
            <person name="Gnirke A."/>
            <person name="Yurkov A.M."/>
            <person name="Nowrousian M."/>
            <person name="Sun S."/>
            <person name="Cuomo C.A."/>
            <person name="Heitman J."/>
        </authorList>
    </citation>
    <scope>NUCLEOTIDE SEQUENCE [LARGE SCALE GENOMIC DNA]</scope>
    <source>
        <strain evidence="8">CBS 11374</strain>
    </source>
</reference>
<keyword evidence="5 7" id="KW-0472">Membrane</keyword>
<keyword evidence="4" id="KW-0496">Mitochondrion</keyword>
<evidence type="ECO:0000256" key="1">
    <source>
        <dbReference type="ARBA" id="ARBA00004225"/>
    </source>
</evidence>
<comment type="subcellular location">
    <subcellularLocation>
        <location evidence="1">Mitochondrion membrane</location>
        <topology evidence="1">Multi-pass membrane protein</topology>
    </subcellularLocation>
</comment>
<feature type="region of interest" description="Disordered" evidence="6">
    <location>
        <begin position="233"/>
        <end position="261"/>
    </location>
</feature>